<evidence type="ECO:0000256" key="1">
    <source>
        <dbReference type="SAM" id="MobiDB-lite"/>
    </source>
</evidence>
<dbReference type="Proteomes" id="UP000032304">
    <property type="component" value="Chromosome 2"/>
</dbReference>
<feature type="region of interest" description="Disordered" evidence="1">
    <location>
        <begin position="92"/>
        <end position="116"/>
    </location>
</feature>
<feature type="compositionally biased region" description="Polar residues" evidence="1">
    <location>
        <begin position="107"/>
        <end position="116"/>
    </location>
</feature>
<organism evidence="2 3">
    <name type="scientific">Gossypium raimondii</name>
    <name type="common">Peruvian cotton</name>
    <name type="synonym">Gossypium klotzschianum subsp. raimondii</name>
    <dbReference type="NCBI Taxonomy" id="29730"/>
    <lineage>
        <taxon>Eukaryota</taxon>
        <taxon>Viridiplantae</taxon>
        <taxon>Streptophyta</taxon>
        <taxon>Embryophyta</taxon>
        <taxon>Tracheophyta</taxon>
        <taxon>Spermatophyta</taxon>
        <taxon>Magnoliopsida</taxon>
        <taxon>eudicotyledons</taxon>
        <taxon>Gunneridae</taxon>
        <taxon>Pentapetalae</taxon>
        <taxon>rosids</taxon>
        <taxon>malvids</taxon>
        <taxon>Malvales</taxon>
        <taxon>Malvaceae</taxon>
        <taxon>Malvoideae</taxon>
        <taxon>Gossypium</taxon>
    </lineage>
</organism>
<protein>
    <submittedName>
        <fullName evidence="2">Uncharacterized protein</fullName>
    </submittedName>
</protein>
<evidence type="ECO:0000313" key="2">
    <source>
        <dbReference type="EMBL" id="KJB16959.1"/>
    </source>
</evidence>
<evidence type="ECO:0000313" key="3">
    <source>
        <dbReference type="Proteomes" id="UP000032304"/>
    </source>
</evidence>
<feature type="region of interest" description="Disordered" evidence="1">
    <location>
        <begin position="1"/>
        <end position="28"/>
    </location>
</feature>
<sequence>MNECRKVSNPSPTPSYILDGFKTSGNSASPSRYLTACLMLGRAIGASFEQIRPNLSTTNISSSLYLSLSLMSTTSKSLPCVNFSQTQSINTSSSCDTLDSMGLRPHATSSKKAPKA</sequence>
<keyword evidence="3" id="KW-1185">Reference proteome</keyword>
<dbReference type="AlphaFoldDB" id="A0A0D2QC45"/>
<dbReference type="Gramene" id="KJB16959">
    <property type="protein sequence ID" value="KJB16959"/>
    <property type="gene ID" value="B456_002G256900"/>
</dbReference>
<name>A0A0D2QC45_GOSRA</name>
<accession>A0A0D2QC45</accession>
<gene>
    <name evidence="2" type="ORF">B456_002G256900</name>
</gene>
<reference evidence="2 3" key="1">
    <citation type="journal article" date="2012" name="Nature">
        <title>Repeated polyploidization of Gossypium genomes and the evolution of spinnable cotton fibres.</title>
        <authorList>
            <person name="Paterson A.H."/>
            <person name="Wendel J.F."/>
            <person name="Gundlach H."/>
            <person name="Guo H."/>
            <person name="Jenkins J."/>
            <person name="Jin D."/>
            <person name="Llewellyn D."/>
            <person name="Showmaker K.C."/>
            <person name="Shu S."/>
            <person name="Udall J."/>
            <person name="Yoo M.J."/>
            <person name="Byers R."/>
            <person name="Chen W."/>
            <person name="Doron-Faigenboim A."/>
            <person name="Duke M.V."/>
            <person name="Gong L."/>
            <person name="Grimwood J."/>
            <person name="Grover C."/>
            <person name="Grupp K."/>
            <person name="Hu G."/>
            <person name="Lee T.H."/>
            <person name="Li J."/>
            <person name="Lin L."/>
            <person name="Liu T."/>
            <person name="Marler B.S."/>
            <person name="Page J.T."/>
            <person name="Roberts A.W."/>
            <person name="Romanel E."/>
            <person name="Sanders W.S."/>
            <person name="Szadkowski E."/>
            <person name="Tan X."/>
            <person name="Tang H."/>
            <person name="Xu C."/>
            <person name="Wang J."/>
            <person name="Wang Z."/>
            <person name="Zhang D."/>
            <person name="Zhang L."/>
            <person name="Ashrafi H."/>
            <person name="Bedon F."/>
            <person name="Bowers J.E."/>
            <person name="Brubaker C.L."/>
            <person name="Chee P.W."/>
            <person name="Das S."/>
            <person name="Gingle A.R."/>
            <person name="Haigler C.H."/>
            <person name="Harker D."/>
            <person name="Hoffmann L.V."/>
            <person name="Hovav R."/>
            <person name="Jones D.C."/>
            <person name="Lemke C."/>
            <person name="Mansoor S."/>
            <person name="ur Rahman M."/>
            <person name="Rainville L.N."/>
            <person name="Rambani A."/>
            <person name="Reddy U.K."/>
            <person name="Rong J.K."/>
            <person name="Saranga Y."/>
            <person name="Scheffler B.E."/>
            <person name="Scheffler J.A."/>
            <person name="Stelly D.M."/>
            <person name="Triplett B.A."/>
            <person name="Van Deynze A."/>
            <person name="Vaslin M.F."/>
            <person name="Waghmare V.N."/>
            <person name="Walford S.A."/>
            <person name="Wright R.J."/>
            <person name="Zaki E.A."/>
            <person name="Zhang T."/>
            <person name="Dennis E.S."/>
            <person name="Mayer K.F."/>
            <person name="Peterson D.G."/>
            <person name="Rokhsar D.S."/>
            <person name="Wang X."/>
            <person name="Schmutz J."/>
        </authorList>
    </citation>
    <scope>NUCLEOTIDE SEQUENCE [LARGE SCALE GENOMIC DNA]</scope>
</reference>
<dbReference type="EMBL" id="CM001741">
    <property type="protein sequence ID" value="KJB16959.1"/>
    <property type="molecule type" value="Genomic_DNA"/>
</dbReference>
<proteinExistence type="predicted"/>